<dbReference type="FunFam" id="3.30.565.10:FF:000010">
    <property type="entry name" value="Sensor histidine kinase RcsC"/>
    <property type="match status" value="1"/>
</dbReference>
<accession>A0A518IVH4</accession>
<dbReference type="PROSITE" id="PS50109">
    <property type="entry name" value="HIS_KIN"/>
    <property type="match status" value="1"/>
</dbReference>
<keyword evidence="8 15" id="KW-0418">Kinase</keyword>
<protein>
    <recommendedName>
        <fullName evidence="3">histidine kinase</fullName>
        <ecNumber evidence="3">2.7.13.3</ecNumber>
    </recommendedName>
</protein>
<dbReference type="PANTHER" id="PTHR45339:SF1">
    <property type="entry name" value="HYBRID SIGNAL TRANSDUCTION HISTIDINE KINASE J"/>
    <property type="match status" value="1"/>
</dbReference>
<proteinExistence type="predicted"/>
<evidence type="ECO:0000256" key="11">
    <source>
        <dbReference type="ARBA" id="ARBA00023012"/>
    </source>
</evidence>
<dbReference type="Pfam" id="PF02518">
    <property type="entry name" value="HATPase_c"/>
    <property type="match status" value="1"/>
</dbReference>
<keyword evidence="6 13" id="KW-0812">Transmembrane</keyword>
<dbReference type="GO" id="GO:0016020">
    <property type="term" value="C:membrane"/>
    <property type="evidence" value="ECO:0007669"/>
    <property type="project" value="UniProtKB-SubCell"/>
</dbReference>
<dbReference type="GO" id="GO:0005524">
    <property type="term" value="F:ATP binding"/>
    <property type="evidence" value="ECO:0007669"/>
    <property type="project" value="UniProtKB-KW"/>
</dbReference>
<dbReference type="SUPFAM" id="SSF55874">
    <property type="entry name" value="ATPase domain of HSP90 chaperone/DNA topoisomerase II/histidine kinase"/>
    <property type="match status" value="1"/>
</dbReference>
<evidence type="ECO:0000256" key="12">
    <source>
        <dbReference type="ARBA" id="ARBA00023136"/>
    </source>
</evidence>
<evidence type="ECO:0000256" key="3">
    <source>
        <dbReference type="ARBA" id="ARBA00012438"/>
    </source>
</evidence>
<dbReference type="RefSeq" id="WP_145286205.1">
    <property type="nucleotide sequence ID" value="NZ_CP036318.1"/>
</dbReference>
<dbReference type="EC" id="2.7.13.3" evidence="3"/>
<sequence>MIDSIESTRKSAPSQAERDLFDLHALAIYRRTDRMFAYLMVLQWVVAIAAAYWFSPRTWDGVQSSMHPHLLMAIFGGGLLASLPVALAWRMPGHAITRYVIAISQVLFSSLLIHITGGRIETHFHIFVSLAFLAAYRDWKVLAPATLVIIVDHVIRDIWWPESIFGVATASHWRWLEHAAWVLFEDLVLAFTIRQSIREMRALALHTVQLEQARQVAEEASCVKGQFLASMSHELRTPLNGVIGMTELLADSPLSERQRRFVNACQSSGALLLRLINDILDFSKIEAGHLELEEHPFELQQLIEDVMSGMPPRLHERDVQLICRQDDSTPLHLLGDSHRLRQVLVNLLGNALKFTERGEITLRTARQHISDDRVTLLFSIEDTGIGIPADRMDRLFQSFSQVDSSIRRKYGGSGLGLSISKAIVHAIGGEIGVESHEGLGSRFWFAVNLRRDHDATNEFDSPAMPPSSFEVQPAPRHVAPAQVPFVPEAAVSLPSEFVGSNH</sequence>
<dbReference type="Proteomes" id="UP000316770">
    <property type="component" value="Chromosome"/>
</dbReference>
<evidence type="ECO:0000256" key="13">
    <source>
        <dbReference type="SAM" id="Phobius"/>
    </source>
</evidence>
<evidence type="ECO:0000259" key="14">
    <source>
        <dbReference type="PROSITE" id="PS50109"/>
    </source>
</evidence>
<dbReference type="AlphaFoldDB" id="A0A518IVH4"/>
<feature type="transmembrane region" description="Helical" evidence="13">
    <location>
        <begin position="66"/>
        <end position="89"/>
    </location>
</feature>
<dbReference type="PRINTS" id="PR00344">
    <property type="entry name" value="BCTRLSENSOR"/>
</dbReference>
<evidence type="ECO:0000256" key="8">
    <source>
        <dbReference type="ARBA" id="ARBA00022777"/>
    </source>
</evidence>
<dbReference type="InterPro" id="IPR003661">
    <property type="entry name" value="HisK_dim/P_dom"/>
</dbReference>
<organism evidence="15 16">
    <name type="scientific">Rosistilla oblonga</name>
    <dbReference type="NCBI Taxonomy" id="2527990"/>
    <lineage>
        <taxon>Bacteria</taxon>
        <taxon>Pseudomonadati</taxon>
        <taxon>Planctomycetota</taxon>
        <taxon>Planctomycetia</taxon>
        <taxon>Pirellulales</taxon>
        <taxon>Pirellulaceae</taxon>
        <taxon>Rosistilla</taxon>
    </lineage>
</organism>
<dbReference type="GO" id="GO:0000155">
    <property type="term" value="F:phosphorelay sensor kinase activity"/>
    <property type="evidence" value="ECO:0007669"/>
    <property type="project" value="InterPro"/>
</dbReference>
<dbReference type="InterPro" id="IPR005467">
    <property type="entry name" value="His_kinase_dom"/>
</dbReference>
<keyword evidence="11" id="KW-0902">Two-component regulatory system</keyword>
<evidence type="ECO:0000313" key="16">
    <source>
        <dbReference type="Proteomes" id="UP000316770"/>
    </source>
</evidence>
<dbReference type="Pfam" id="PF00512">
    <property type="entry name" value="HisKA"/>
    <property type="match status" value="1"/>
</dbReference>
<keyword evidence="5 15" id="KW-0808">Transferase</keyword>
<dbReference type="Gene3D" id="3.30.565.10">
    <property type="entry name" value="Histidine kinase-like ATPase, C-terminal domain"/>
    <property type="match status" value="1"/>
</dbReference>
<keyword evidence="7" id="KW-0547">Nucleotide-binding</keyword>
<dbReference type="FunFam" id="1.10.287.130:FF:000004">
    <property type="entry name" value="Ethylene receptor 1"/>
    <property type="match status" value="1"/>
</dbReference>
<evidence type="ECO:0000256" key="10">
    <source>
        <dbReference type="ARBA" id="ARBA00022989"/>
    </source>
</evidence>
<dbReference type="SMART" id="SM00388">
    <property type="entry name" value="HisKA"/>
    <property type="match status" value="1"/>
</dbReference>
<dbReference type="Gene3D" id="1.10.287.130">
    <property type="match status" value="1"/>
</dbReference>
<dbReference type="SUPFAM" id="SSF47384">
    <property type="entry name" value="Homodimeric domain of signal transducing histidine kinase"/>
    <property type="match status" value="1"/>
</dbReference>
<evidence type="ECO:0000256" key="9">
    <source>
        <dbReference type="ARBA" id="ARBA00022840"/>
    </source>
</evidence>
<dbReference type="InterPro" id="IPR036097">
    <property type="entry name" value="HisK_dim/P_sf"/>
</dbReference>
<evidence type="ECO:0000256" key="7">
    <source>
        <dbReference type="ARBA" id="ARBA00022741"/>
    </source>
</evidence>
<dbReference type="InterPro" id="IPR004358">
    <property type="entry name" value="Sig_transdc_His_kin-like_C"/>
</dbReference>
<keyword evidence="16" id="KW-1185">Reference proteome</keyword>
<comment type="catalytic activity">
    <reaction evidence="1">
        <text>ATP + protein L-histidine = ADP + protein N-phospho-L-histidine.</text>
        <dbReference type="EC" id="2.7.13.3"/>
    </reaction>
</comment>
<comment type="subcellular location">
    <subcellularLocation>
        <location evidence="2">Membrane</location>
    </subcellularLocation>
</comment>
<feature type="domain" description="Histidine kinase" evidence="14">
    <location>
        <begin position="230"/>
        <end position="451"/>
    </location>
</feature>
<evidence type="ECO:0000256" key="6">
    <source>
        <dbReference type="ARBA" id="ARBA00022692"/>
    </source>
</evidence>
<evidence type="ECO:0000256" key="5">
    <source>
        <dbReference type="ARBA" id="ARBA00022679"/>
    </source>
</evidence>
<feature type="transmembrane region" description="Helical" evidence="13">
    <location>
        <begin position="96"/>
        <end position="115"/>
    </location>
</feature>
<keyword evidence="4" id="KW-0597">Phosphoprotein</keyword>
<evidence type="ECO:0000256" key="2">
    <source>
        <dbReference type="ARBA" id="ARBA00004370"/>
    </source>
</evidence>
<dbReference type="PANTHER" id="PTHR45339">
    <property type="entry name" value="HYBRID SIGNAL TRANSDUCTION HISTIDINE KINASE J"/>
    <property type="match status" value="1"/>
</dbReference>
<reference evidence="15 16" key="1">
    <citation type="submission" date="2019-02" db="EMBL/GenBank/DDBJ databases">
        <title>Deep-cultivation of Planctomycetes and their phenomic and genomic characterization uncovers novel biology.</title>
        <authorList>
            <person name="Wiegand S."/>
            <person name="Jogler M."/>
            <person name="Boedeker C."/>
            <person name="Pinto D."/>
            <person name="Vollmers J."/>
            <person name="Rivas-Marin E."/>
            <person name="Kohn T."/>
            <person name="Peeters S.H."/>
            <person name="Heuer A."/>
            <person name="Rast P."/>
            <person name="Oberbeckmann S."/>
            <person name="Bunk B."/>
            <person name="Jeske O."/>
            <person name="Meyerdierks A."/>
            <person name="Storesund J.E."/>
            <person name="Kallscheuer N."/>
            <person name="Luecker S."/>
            <person name="Lage O.M."/>
            <person name="Pohl T."/>
            <person name="Merkel B.J."/>
            <person name="Hornburger P."/>
            <person name="Mueller R.-W."/>
            <person name="Bruemmer F."/>
            <person name="Labrenz M."/>
            <person name="Spormann A.M."/>
            <person name="Op den Camp H."/>
            <person name="Overmann J."/>
            <person name="Amann R."/>
            <person name="Jetten M.S.M."/>
            <person name="Mascher T."/>
            <person name="Medema M.H."/>
            <person name="Devos D.P."/>
            <person name="Kaster A.-K."/>
            <person name="Ovreas L."/>
            <person name="Rohde M."/>
            <person name="Galperin M.Y."/>
            <person name="Jogler C."/>
        </authorList>
    </citation>
    <scope>NUCLEOTIDE SEQUENCE [LARGE SCALE GENOMIC DNA]</scope>
    <source>
        <strain evidence="15 16">Mal33</strain>
    </source>
</reference>
<dbReference type="CDD" id="cd16922">
    <property type="entry name" value="HATPase_EvgS-ArcB-TorS-like"/>
    <property type="match status" value="1"/>
</dbReference>
<name>A0A518IVH4_9BACT</name>
<dbReference type="CDD" id="cd00082">
    <property type="entry name" value="HisKA"/>
    <property type="match status" value="1"/>
</dbReference>
<evidence type="ECO:0000313" key="15">
    <source>
        <dbReference type="EMBL" id="QDV57085.1"/>
    </source>
</evidence>
<dbReference type="InterPro" id="IPR036890">
    <property type="entry name" value="HATPase_C_sf"/>
</dbReference>
<dbReference type="SMART" id="SM00387">
    <property type="entry name" value="HATPase_c"/>
    <property type="match status" value="1"/>
</dbReference>
<keyword evidence="9" id="KW-0067">ATP-binding</keyword>
<gene>
    <name evidence="15" type="primary">barA_9</name>
    <name evidence="15" type="ORF">Mal33_30860</name>
</gene>
<keyword evidence="10 13" id="KW-1133">Transmembrane helix</keyword>
<evidence type="ECO:0000256" key="1">
    <source>
        <dbReference type="ARBA" id="ARBA00000085"/>
    </source>
</evidence>
<feature type="transmembrane region" description="Helical" evidence="13">
    <location>
        <begin position="36"/>
        <end position="54"/>
    </location>
</feature>
<dbReference type="InterPro" id="IPR003594">
    <property type="entry name" value="HATPase_dom"/>
</dbReference>
<evidence type="ECO:0000256" key="4">
    <source>
        <dbReference type="ARBA" id="ARBA00022553"/>
    </source>
</evidence>
<keyword evidence="12 13" id="KW-0472">Membrane</keyword>
<dbReference type="EMBL" id="CP036318">
    <property type="protein sequence ID" value="QDV57085.1"/>
    <property type="molecule type" value="Genomic_DNA"/>
</dbReference>